<evidence type="ECO:0000256" key="6">
    <source>
        <dbReference type="ARBA" id="ARBA00022737"/>
    </source>
</evidence>
<dbReference type="Gene3D" id="3.30.559.10">
    <property type="entry name" value="Chloramphenicol acetyltransferase-like domain"/>
    <property type="match status" value="6"/>
</dbReference>
<keyword evidence="8" id="KW-0511">Multifunctional enzyme</keyword>
<sequence>MAKTADIQDIYPLSYMQEGILFETLYDLGGRAYFEQTVCTLEGNLDENRFRQSLQAMIERYDIFRTVFLYQDIAKPRQVVLKQRAAELRFEDVRELSEEGQLARLDSFRDEDRAKGFDLSKDMLLRVAVFRLGDARYSCVWSHHHILMDGWCIGIVIDEFLELYGSLVAEGIKPALPQVRPYGDYIGWLTSKDRKEAAAYWDRKLEGCKGSSPLPWRHGSSKAAGYRLEQVALKVDEATTKRLHRLAKSSRITVSTLLQTMWGVLLQRYSGRDEAVFGAVVSGRPASIEGIEMMVGLFINTLPVRVGKSEGGFTALAKAVQEAALEAEPHSYYPLYEIQARTEVKQGLIDHIFVFENYPIPNQWESRSGLQICNVTRLEQTHYDLNVLIIPGQEMLITFDFNANVYDGDGIRTMAEHLSRVIEVVLDRPDIQTDHIDIVTEAERNRLLTTFGGTRGDYKPDKTLHRLFEEQASRTPERTALVVDDSQVTYRELNERANGLAHKLRTRGVTFGSIVGLMAERSIDMVAGVLGIIKAGGCFVPVDPLYPTERIQYMIKDSGMRLLVTETASVERLQSEFSDVELFDLHQVQDPYESKDIQVNQNWREADSADDAGEMDESRRQHDVRNSLEAGSKHDDRNSCETRSGHDDRNPSETGSEHGVRNESYAGDLLYIIYTSGTTGRPKGVMLEHRNLANLLHHQAKYTAIPFDGNVLQYATASFDMCYQEIFSTLTAGGCLFLIGEEEKRDSERLLAFIERWRIEVVLFPTALTKFLFLEEGISERFPACVRHLVTAGEQLVVPEGLASFLRRNGIWLHNHYGPSETHVVTSLSIGPDEAEAGVPTIGQPIANTDVYVLSETGLLQPIGVPGELYISGDSVGRGYVVRDELTAAKFLPDPCGSGQICYRTGDLARWLPDGNIEFLGRNDDQVKIRGYRIELGEIEGTLLDHPGVSQAAVIAIRGDQAEDRIAAYVVGEGLQPSELKAWLLRYLPSYMLPSAFILVEALPLTANGKIDRRALPKPVNDAAEQSHLRAAPRTPLEQQIAAVWSEVLELEKVSVDDDFFQLGGHSLKAMAVAARLHKRLGTSVSVKDVFQYSTLGELARFIERGSDQAYEPIPQAPARMSETYPVSSSQRRQYILQQMQPNSTAYNMPAAFLLEGPLDEERFWLSWQLLGERHETLRTTFELQDGEPAQRIHRFVQLDKTVWNVNAEEAERVAANFIRPFDLAAHTLWRIGLMCLEERRHVLLFDMHHIHADGVTIRVLIEEFTALYEGAALPAAGLTYKDYAVWQRETLASEEMKHHEAYWLQTLSGDLPLLSLPADFSRSLAYQGKGDRVTFALEPQISEGLNRICADTGATLYMVLLAAYSVFLAKSTGQDDFIIGSPVANRTHPDTQRIVGMFVNTLALRLQPQGDKRFTEFVREVKAMVLQGFEHQSYPFDQLVEKLNVRGDLSRHPLLDTMLVLQSAEERLLRYTRDLTVGPYPLEHHAAKFDLTLFAAQTERGIEFTFEYAAALFRRETVERWSGQFTKLLRQLAAHQQTKLHDATLLDAAEQERMLDELLRDRSAAAYPANITLHELFEEQATKRPDCIAVVCGDDSLTYGELSKRAKRTAFELRARGVGPDTIVGLMMERSVDMVIGILAILQAGGAYMPIDPEYPEDRIRYMLEDSGATLVVTDGANAGRIPLTTGSVITVGRAGESEEEQLPENSSGYLQGTQSHHLAYVLYTSGTTGRPKGVMIEHRNVVQLLFHEGFPFDFNENDTWTLFHSCSFDFSVWELFGALLYGGKLVVVDKETTRDPVAFASLLRREKVTVLNQTPTAFYQLLNVEAGLAADLPVRVVIFGGEALTPARIRAWYDAYPQVKLVNMYGITETTVHVTYKELNAEDFQREASPIGRTLGPLQAYVLDAQRRLQPVGVTGELHIGGAGLARGYLNRPDLTAERFVPNPFVPGERLYKTGDLARMLPDRTLEYGGRADYQVKIRGHRIELGEIEARLLAIPGIREAAVLAWDGGSGQQELCAYLVASEAVTASSVRKNLSLTLPAFMLPSQVVMLDGLPLTVNGKLDRAKLPRPERGTSRGEGATPPRNEWEAQLAALWEELLDVEAIGMEDDFFELGGHSLKATQLAAQMRQRWGIEMPLQQIFATPTVADMSAYVMQAERSQRPVIERAEPQAEYPVSSAQKRMYLLDQRGETGTSYNIPILLRLEGDLDERRFAEAFHRLTQRHESLRTSFHLVNGEPVQRIHDHVVADLVFTDEPDAGEGNLLERCNLPFDLAKAPLLRAGVVRTAPSSYLFYLNIHHIVADGSSLGVLIDEFAALYEGRALPEPLLQYKDFAVWQNRMIESGALARQEAFWLDAVSDDIPVLQLPTDFPRPPVQTFEGDHYEFAVSPETTDRLRRLAKEEGTTLYMILLAAYARLLAVYGEQDDLVIGSGVAGRNQAELQAMIGMFVNMLLMCVKIQEEQTFRTLIRQVKATSLQAFEHQDYPFEMLVERSGIERDVSRNPLFDASFVVQNMDMPEIRLSGLRCTPCTYRNRTAKFDLTLFAWEQPDRLTFSLEYATALFRRSTVERMMGHFTQLVEEIARDADRVIGDVSLMTLEETHAVLTAWNDTDAPASESDRLHRLFEEQAERTPDRVALQWRDMSITYRELNEKANKLASYLVNEHGLKPDSPVGLLLEHPPDRVTAILAVLKAGGAFVPLDPNAPLERLKTIARDTAFPVLLTEKRHIRIANALQWECPALGTFVCLDSRHVLEEPESERNGLMNRELWEFIGREAENDIAGGGWTNSYTGDLLTREEMDEYASNVLEKLRPYLHSSTRVLEIGCASGITMFGMAPHVGLYVGTDLSDVIIEKNRARIHEEGHANIRLACIPAHHIDTLEEQSFDIIILNSVIQAFHGHNYLRQVLAKAVNLLSDRGLLFIGDVMDLASKEVLHRSLIAYKQEYPDAKAKTDLSAELFLSKAFFEDWAAATGSVSKLHFSRKRHTIENELTRFRYDVMAHIDKSTIAVCSSLEPCAAEHEKEDREEEHSREEHSEDQGKVRATAWKKQHGWDAVEPYTAHNVVTDVQPHHLAYIIYTSGTTGTPKGVMIEHRSIANTLHWRRQEYALGEHDRCLQLFSYVFDGYVTSLFTPLLAGSTAVLLDDETVKDPLAIRKAVGSYQITHLLCVPSLFRALLIGMDPDETASLRVVTLAGEAVSDELVASARVLGSGVELVNEYGPTENSVATTVLRRLERQPVITIGRPIVNTRVYVLDRNLRPVPVGVLGELCIAGIGLARGYWQRHEETQRQFTRLYAPGKEERLYRTGDLVRWLPDGTLEYRGRRDDQVKVRGYRIEPGEIETRLMEVPGVRQAVVVIREEAGDEREMSAFFTSEQLHVQELRSLLETMLPGYMIPSRIVRLEDMPLTVSGKPDRKALSRHRFEQSQLPPSALPRTKLEEDIASIWQDLLAIDRIGIHDNFFELGGHSLKASLLVARVQLQLGRALRLQDIFAHPTVEGLALAIETKDQIKQSPIELLPQQDSYPVSSVQRRQYVLSQIQGAEQSYHMPSAVLMTGVLQRERFEQAWRELVDRHESLRTSFVMEGGELRQRIADKVDFTIDELTGTWTADQAEQAAAAFVRPFELSEAPLLRVGLLRMNDSTHLLLVDLHHIIADGMSVNLLIEEFGRLYAGEKLPKLHIHYKDYVAWQQERLRSDALREQEAYWLGVLSGELPSLDLPADQPRPAVRSFTGETVAFTLDQACHERLQRLAAANGATLYMVLLALYTAFLSRVTGQEDMIVGTPVAGRSHSDVERMVGMFVNTLAIRTFPQFHKPLSDYVMEIKQIVLEALDHQEYPFDELVEKLDLPRDVSRNPVFDTMFVLQNIDRSIVSLPSLNLKTYPLPHRTAKFDLLLSAEETDEGIALVFEYAEALFRKDTIERWVTYFDAFIRHLVSSPGTAIGDAPLILHEENSLQTGYRDFTAAVLEPVPTIHRRFEAQVSRVPDHTAVVDRDNRITYRELNDRANRLAGRLNSKGVGKGAVVGILMPKSIDLAVGIMAILKAGAAYMPLVPDDPAERRSWMLSDSGAGMLLTVSALAMKLEPELAWPSSIICIEVEENEAVEAEAWRDAKHLETDEPMDEATEETTDQTEPDDPAYIIYTSGTTGRPKGIVTTHRNVVSMVPDAEYLGLDEQDALLGFSNPAFDAFVIDLFGALLNGAKTVLLSKEEMADLRRLPDLIQSERITTFFATTSLFNLLVDHAPGCFPGIRRVVFGGEIASAVHVNKALALSGPGTLFNIYGPTETTVAATYYPVVDAVSPSVPIPIGTPVTGATVLIVGTSGQLQPIGLPGELCIAGGGVSQGYLHRPDLTAATFVSHPSMPGTIMYRTGDRARWLADGTIEFLGRIDQQVKIRGNRIELAEIETSLLQLEGVREATVIVLETEAGKSLVAYYVADSELANSRLREHMTGELPAVMVPAHYIRLDRLPLSRNGKVDRSRLPSPAQQTDGDERPYDAPRNETEAAMAELWQQVLGEEKIGIRDNFFERGGHSLSAMTLISLLHQRLNLNVSLRMLFQHPTVESLSFAAGGASEAFQRIEPAQERASYPLTSAQKRLFVLDHLDAAGLSYNMPSALQVEGEVDPQRAKRAFHALVRRHEALRTSFDLEDGLPVQRIHPNIPADFEYDEVTEPEVEAYMGTFFRPFEIGQAPLMRSALLRVAERRFVLLIDMHHIISDGVSSMLLIRDWTRLYDGEVLEQPSITYKDYAVWQQSHLASETVRKQRAYWQDALAGDLGVLQLPSDYPRPPVQTFAGDSEAFTIDPATSARLRKLAKQEGATLFMVLLAVYTAWLGRLSAQEDIIVGTPAAGRPHADVQQTVGMFVNTLALRTKLSPEGSFADHVKNVKQVTLGALDHQDYPFEELVEALQVRRDVSRNPLFDVMFALHNMEKADWQSEAISLSPYPYRHTATKFDLTLNATEAEDGIHCILEYRTDLFQVETIRRWVDMLVRLASYVSELPDAPLVSIELVSEQERALLVHTFNETQVAYPQDATIHGLFEQQAAQNPDRIAVIAGDEQTTYAELNDRAERLAVALRQRGVRADSVVAVMTERSVGMLVGLLAVWKAGGGYLPIDPEYPLERIRFMLEDSGAAVLLTDRSGPAEVEAAYTLDLNDPQSWRVTGARALQQSAHVQASSLAYVIYTSGSTGMPKGVMIEHRSVVNRLLWMQRQYPLTAEDVILQKTTFSFDVSVWELFWWMLAGAKVCLLAPGEEKDPSAIASAIEAAGVTTLHFVPSMLQAFLDTLRMQPSLSAKLTGVRRVFASGEALASSHVRLFRELMPPRTAFVNLYGPTEATVDVSFHECVAEDAATVSGTVPIGRPIDNISLYVLDAYGHVSPIGVPGELCIAGAGLARGYLNRPEATAERFVPHPFADNERLYKTGDLARWLPCGRLEYMGRLDHQVKIRGYRIELGEIETGLLRVPGVHEAAVIVRSGSGGMPELCAYVVAPEIDVQHLRQALAQRLPHYMVPALFMRIERMPLTGSGKLDRKALPAPRPDIGSGEPGASPRNETERLLVSIWEDVLGAAPIGIEDNFFELGGDSIKALQVASQLFPHGFTLALKDVFRHPTVSMLSGLLEHHAPEADQSEVVGVTELSPVQRWFLEQRVNDEHHFNQSVMLFRQERFVPEAVQGVFQALTMHHDALRLVFPLHNGHRTAYHLGSEDMRLSLEIVNVTQEADPQSAIRKSELRLQSGIDLEQGPLIKLGLFRAQEGDHLLIVIHHLVMDGVSWRILLEDFAWGYRNWQERENRDPAFASLPFVSKPTELRFPMKTTSFRDYAEKLGAYANSYGLQQERSYWERQVGLLASPLPRDLAVTSNATGDARSVHIELSERTTAQLLREANKAYRTEINELLLSALAMTVRKWSGKERVWVTLEGHGREDMLQGQGVNVSRTIGWFTSLVPVLLEITSIEERVENLISNDIKAVKDGLRRLPNKGVGYGVLAYRAEESLRVPEIRPEISFNYLGQWDREMTNDVFAMSAVTPMSPISSRLERAHQLDLTALIKDGRFLCSIHYNGLAYREPTMRQFIDSYKQHLLSVIGHCMSKPESEATLSDYDDDELTTDALQDIAAIVNSL</sequence>
<dbReference type="SUPFAM" id="SSF53335">
    <property type="entry name" value="S-adenosyl-L-methionine-dependent methyltransferases"/>
    <property type="match status" value="1"/>
</dbReference>
<dbReference type="EMBL" id="RHLK01000001">
    <property type="protein sequence ID" value="MVO98165.1"/>
    <property type="molecule type" value="Genomic_DNA"/>
</dbReference>
<feature type="domain" description="Carrier" evidence="11">
    <location>
        <begin position="4491"/>
        <end position="4566"/>
    </location>
</feature>
<dbReference type="GO" id="GO:0043041">
    <property type="term" value="P:amino acid activation for nonribosomal peptide biosynthetic process"/>
    <property type="evidence" value="ECO:0007669"/>
    <property type="project" value="TreeGrafter"/>
</dbReference>
<dbReference type="InterPro" id="IPR020845">
    <property type="entry name" value="AMP-binding_CS"/>
</dbReference>
<dbReference type="InterPro" id="IPR000873">
    <property type="entry name" value="AMP-dep_synth/lig_dom"/>
</dbReference>
<dbReference type="PROSITE" id="PS00012">
    <property type="entry name" value="PHOSPHOPANTETHEINE"/>
    <property type="match status" value="3"/>
</dbReference>
<dbReference type="Gene3D" id="3.40.50.1820">
    <property type="entry name" value="alpha/beta hydrolase"/>
    <property type="match status" value="1"/>
</dbReference>
<feature type="domain" description="Carrier" evidence="11">
    <location>
        <begin position="2083"/>
        <end position="2158"/>
    </location>
</feature>
<dbReference type="FunFam" id="3.30.300.30:FF:000010">
    <property type="entry name" value="Enterobactin synthetase component F"/>
    <property type="match status" value="3"/>
</dbReference>
<dbReference type="Pfam" id="PF00668">
    <property type="entry name" value="Condensation"/>
    <property type="match status" value="6"/>
</dbReference>
<dbReference type="Pfam" id="PF00550">
    <property type="entry name" value="PP-binding"/>
    <property type="match status" value="5"/>
</dbReference>
<evidence type="ECO:0000256" key="8">
    <source>
        <dbReference type="ARBA" id="ARBA00023268"/>
    </source>
</evidence>
<dbReference type="InterPro" id="IPR029063">
    <property type="entry name" value="SAM-dependent_MTases_sf"/>
</dbReference>
<evidence type="ECO:0000256" key="3">
    <source>
        <dbReference type="ARBA" id="ARBA00022450"/>
    </source>
</evidence>
<keyword evidence="3" id="KW-0596">Phosphopantetheine</keyword>
<dbReference type="InterPro" id="IPR045851">
    <property type="entry name" value="AMP-bd_C_sf"/>
</dbReference>
<dbReference type="CDD" id="cd19543">
    <property type="entry name" value="DCL_NRPS"/>
    <property type="match status" value="1"/>
</dbReference>
<evidence type="ECO:0000256" key="7">
    <source>
        <dbReference type="ARBA" id="ARBA00023194"/>
    </source>
</evidence>
<feature type="compositionally biased region" description="Acidic residues" evidence="9">
    <location>
        <begin position="4112"/>
        <end position="4130"/>
    </location>
</feature>
<dbReference type="InterPro" id="IPR023213">
    <property type="entry name" value="CAT-like_dom_sf"/>
</dbReference>
<dbReference type="PROSITE" id="PS50075">
    <property type="entry name" value="CARRIER"/>
    <property type="match status" value="5"/>
</dbReference>
<dbReference type="PROSITE" id="PS00455">
    <property type="entry name" value="AMP_BINDING"/>
    <property type="match status" value="5"/>
</dbReference>
<feature type="region of interest" description="Disordered" evidence="9">
    <location>
        <begin position="4468"/>
        <end position="4491"/>
    </location>
</feature>
<feature type="region of interest" description="Disordered" evidence="9">
    <location>
        <begin position="5516"/>
        <end position="5541"/>
    </location>
</feature>
<dbReference type="InterPro" id="IPR000253">
    <property type="entry name" value="FHA_dom"/>
</dbReference>
<dbReference type="NCBIfam" id="TIGR01733">
    <property type="entry name" value="AA-adenyl-dom"/>
    <property type="match status" value="4"/>
</dbReference>
<name>A0A7X3FEK1_9BACL</name>
<feature type="domain" description="Carrier" evidence="11">
    <location>
        <begin position="5538"/>
        <end position="5612"/>
    </location>
</feature>
<reference evidence="12 13" key="1">
    <citation type="journal article" date="2019" name="Microorganisms">
        <title>Paenibacillus lutrae sp. nov., A Chitinolytic Species Isolated from A River Otter in Castril Natural Park, Granada, Spain.</title>
        <authorList>
            <person name="Rodriguez M."/>
            <person name="Reina J.C."/>
            <person name="Bejar V."/>
            <person name="Llamas I."/>
        </authorList>
    </citation>
    <scope>NUCLEOTIDE SEQUENCE [LARGE SCALE GENOMIC DNA]</scope>
    <source>
        <strain evidence="12 13">N10</strain>
    </source>
</reference>
<dbReference type="Gene3D" id="2.30.38.10">
    <property type="entry name" value="Luciferase, Domain 3"/>
    <property type="match status" value="4"/>
</dbReference>
<evidence type="ECO:0000313" key="12">
    <source>
        <dbReference type="EMBL" id="MVO98165.1"/>
    </source>
</evidence>
<dbReference type="SUPFAM" id="SSF52777">
    <property type="entry name" value="CoA-dependent acyltransferases"/>
    <property type="match status" value="12"/>
</dbReference>
<dbReference type="CDD" id="cd19534">
    <property type="entry name" value="E_NRPS"/>
    <property type="match status" value="1"/>
</dbReference>
<dbReference type="Gene3D" id="3.40.50.150">
    <property type="entry name" value="Vaccinia Virus protein VP39"/>
    <property type="match status" value="1"/>
</dbReference>
<dbReference type="InterPro" id="IPR042099">
    <property type="entry name" value="ANL_N_sf"/>
</dbReference>
<feature type="compositionally biased region" description="Basic and acidic residues" evidence="9">
    <location>
        <begin position="2066"/>
        <end position="2076"/>
    </location>
</feature>
<dbReference type="PANTHER" id="PTHR45527:SF14">
    <property type="entry name" value="PLIPASTATIN SYNTHASE SUBUNIT B"/>
    <property type="match status" value="1"/>
</dbReference>
<feature type="compositionally biased region" description="Basic and acidic residues" evidence="9">
    <location>
        <begin position="3017"/>
        <end position="3038"/>
    </location>
</feature>
<dbReference type="CDD" id="cd05930">
    <property type="entry name" value="A_NRPS"/>
    <property type="match status" value="2"/>
</dbReference>
<dbReference type="InterPro" id="IPR020806">
    <property type="entry name" value="PKS_PP-bd"/>
</dbReference>
<dbReference type="CDD" id="cd17643">
    <property type="entry name" value="A_NRPS_Cytc1-like"/>
    <property type="match status" value="1"/>
</dbReference>
<dbReference type="GO" id="GO:0017000">
    <property type="term" value="P:antibiotic biosynthetic process"/>
    <property type="evidence" value="ECO:0007669"/>
    <property type="project" value="UniProtKB-KW"/>
</dbReference>
<feature type="domain" description="FHA" evidence="10">
    <location>
        <begin position="4823"/>
        <end position="4877"/>
    </location>
</feature>
<feature type="region of interest" description="Disordered" evidence="9">
    <location>
        <begin position="4109"/>
        <end position="4131"/>
    </location>
</feature>
<dbReference type="SMART" id="SM00823">
    <property type="entry name" value="PKS_PP"/>
    <property type="match status" value="5"/>
</dbReference>
<dbReference type="GO" id="GO:0008610">
    <property type="term" value="P:lipid biosynthetic process"/>
    <property type="evidence" value="ECO:0007669"/>
    <property type="project" value="UniProtKB-ARBA"/>
</dbReference>
<evidence type="ECO:0000313" key="13">
    <source>
        <dbReference type="Proteomes" id="UP000490800"/>
    </source>
</evidence>
<dbReference type="PANTHER" id="PTHR45527">
    <property type="entry name" value="NONRIBOSOMAL PEPTIDE SYNTHETASE"/>
    <property type="match status" value="1"/>
</dbReference>
<dbReference type="GO" id="GO:0031177">
    <property type="term" value="F:phosphopantetheine binding"/>
    <property type="evidence" value="ECO:0007669"/>
    <property type="project" value="InterPro"/>
</dbReference>
<dbReference type="GO" id="GO:0009403">
    <property type="term" value="P:toxin biosynthetic process"/>
    <property type="evidence" value="ECO:0007669"/>
    <property type="project" value="UniProtKB-ARBA"/>
</dbReference>
<keyword evidence="4" id="KW-0597">Phosphoprotein</keyword>
<dbReference type="PROSITE" id="PS50006">
    <property type="entry name" value="FHA_DOMAIN"/>
    <property type="match status" value="1"/>
</dbReference>
<evidence type="ECO:0000256" key="4">
    <source>
        <dbReference type="ARBA" id="ARBA00022553"/>
    </source>
</evidence>
<dbReference type="InterPro" id="IPR029058">
    <property type="entry name" value="AB_hydrolase_fold"/>
</dbReference>
<feature type="compositionally biased region" description="Basic and acidic residues" evidence="9">
    <location>
        <begin position="616"/>
        <end position="660"/>
    </location>
</feature>
<dbReference type="InterPro" id="IPR010071">
    <property type="entry name" value="AA_adenyl_dom"/>
</dbReference>
<dbReference type="OrthoDB" id="9765680at2"/>
<evidence type="ECO:0000259" key="11">
    <source>
        <dbReference type="PROSITE" id="PS50075"/>
    </source>
</evidence>
<feature type="domain" description="Carrier" evidence="11">
    <location>
        <begin position="1032"/>
        <end position="1107"/>
    </location>
</feature>
<dbReference type="InterPro" id="IPR001242">
    <property type="entry name" value="Condensation_dom"/>
</dbReference>
<dbReference type="RefSeq" id="WP_157332095.1">
    <property type="nucleotide sequence ID" value="NZ_RHLK01000001.1"/>
</dbReference>
<feature type="region of interest" description="Disordered" evidence="9">
    <location>
        <begin position="596"/>
        <end position="660"/>
    </location>
</feature>
<evidence type="ECO:0000256" key="2">
    <source>
        <dbReference type="ARBA" id="ARBA00006432"/>
    </source>
</evidence>
<comment type="cofactor">
    <cofactor evidence="1">
        <name>pantetheine 4'-phosphate</name>
        <dbReference type="ChEBI" id="CHEBI:47942"/>
    </cofactor>
</comment>
<dbReference type="SUPFAM" id="SSF47336">
    <property type="entry name" value="ACP-like"/>
    <property type="match status" value="5"/>
</dbReference>
<dbReference type="CDD" id="cd02440">
    <property type="entry name" value="AdoMet_MTases"/>
    <property type="match status" value="1"/>
</dbReference>
<organism evidence="12 13">
    <name type="scientific">Paenibacillus lutrae</name>
    <dbReference type="NCBI Taxonomy" id="2078573"/>
    <lineage>
        <taxon>Bacteria</taxon>
        <taxon>Bacillati</taxon>
        <taxon>Bacillota</taxon>
        <taxon>Bacilli</taxon>
        <taxon>Bacillales</taxon>
        <taxon>Paenibacillaceae</taxon>
        <taxon>Paenibacillus</taxon>
    </lineage>
</organism>
<dbReference type="Gene3D" id="3.30.300.30">
    <property type="match status" value="5"/>
</dbReference>
<accession>A0A7X3FEK1</accession>
<dbReference type="CDD" id="cd12117">
    <property type="entry name" value="A_NRPS_Srf_like"/>
    <property type="match status" value="1"/>
</dbReference>
<dbReference type="InterPro" id="IPR025110">
    <property type="entry name" value="AMP-bd_C"/>
</dbReference>
<dbReference type="GO" id="GO:0016874">
    <property type="term" value="F:ligase activity"/>
    <property type="evidence" value="ECO:0007669"/>
    <property type="project" value="UniProtKB-KW"/>
</dbReference>
<dbReference type="InterPro" id="IPR013217">
    <property type="entry name" value="Methyltransf_12"/>
</dbReference>
<dbReference type="InterPro" id="IPR036736">
    <property type="entry name" value="ACP-like_sf"/>
</dbReference>
<protein>
    <submittedName>
        <fullName evidence="12">Amino acid adenylation domain-containing protein</fullName>
    </submittedName>
</protein>
<dbReference type="SUPFAM" id="SSF56801">
    <property type="entry name" value="Acetyl-CoA synthetase-like"/>
    <property type="match status" value="5"/>
</dbReference>
<dbReference type="FunFam" id="3.40.50.980:FF:000002">
    <property type="entry name" value="Enterobactin synthetase component F"/>
    <property type="match status" value="2"/>
</dbReference>
<dbReference type="NCBIfam" id="NF004282">
    <property type="entry name" value="PRK05691.1"/>
    <property type="match status" value="9"/>
</dbReference>
<comment type="caution">
    <text evidence="12">The sequence shown here is derived from an EMBL/GenBank/DDBJ whole genome shotgun (WGS) entry which is preliminary data.</text>
</comment>
<dbReference type="FunFam" id="1.10.1200.10:FF:000005">
    <property type="entry name" value="Nonribosomal peptide synthetase 1"/>
    <property type="match status" value="5"/>
</dbReference>
<dbReference type="Gene3D" id="3.40.50.980">
    <property type="match status" value="10"/>
</dbReference>
<keyword evidence="7" id="KW-0045">Antibiotic biosynthesis</keyword>
<evidence type="ECO:0000256" key="1">
    <source>
        <dbReference type="ARBA" id="ARBA00001957"/>
    </source>
</evidence>
<evidence type="ECO:0000256" key="9">
    <source>
        <dbReference type="SAM" id="MobiDB-lite"/>
    </source>
</evidence>
<keyword evidence="13" id="KW-1185">Reference proteome</keyword>
<evidence type="ECO:0000256" key="5">
    <source>
        <dbReference type="ARBA" id="ARBA00022598"/>
    </source>
</evidence>
<dbReference type="Proteomes" id="UP000490800">
    <property type="component" value="Unassembled WGS sequence"/>
</dbReference>
<dbReference type="InterPro" id="IPR006162">
    <property type="entry name" value="Ppantetheine_attach_site"/>
</dbReference>
<dbReference type="NCBIfam" id="TIGR01720">
    <property type="entry name" value="NRPS-para261"/>
    <property type="match status" value="1"/>
</dbReference>
<dbReference type="InterPro" id="IPR010060">
    <property type="entry name" value="NRPS_synth"/>
</dbReference>
<dbReference type="FunFam" id="2.30.38.10:FF:000001">
    <property type="entry name" value="Non-ribosomal peptide synthetase PvdI"/>
    <property type="match status" value="2"/>
</dbReference>
<feature type="region of interest" description="Disordered" evidence="9">
    <location>
        <begin position="3017"/>
        <end position="3040"/>
    </location>
</feature>
<dbReference type="NCBIfam" id="NF003417">
    <property type="entry name" value="PRK04813.1"/>
    <property type="match status" value="7"/>
</dbReference>
<dbReference type="GO" id="GO:0005737">
    <property type="term" value="C:cytoplasm"/>
    <property type="evidence" value="ECO:0007669"/>
    <property type="project" value="TreeGrafter"/>
</dbReference>
<dbReference type="InterPro" id="IPR009081">
    <property type="entry name" value="PP-bd_ACP"/>
</dbReference>
<dbReference type="CDD" id="cd19531">
    <property type="entry name" value="LCL_NRPS-like"/>
    <property type="match status" value="4"/>
</dbReference>
<dbReference type="FunFam" id="3.40.50.980:FF:000001">
    <property type="entry name" value="Non-ribosomal peptide synthetase"/>
    <property type="match status" value="3"/>
</dbReference>
<dbReference type="Pfam" id="PF13193">
    <property type="entry name" value="AMP-binding_C"/>
    <property type="match status" value="5"/>
</dbReference>
<dbReference type="Gene3D" id="3.40.50.12780">
    <property type="entry name" value="N-terminal domain of ligase-like"/>
    <property type="match status" value="2"/>
</dbReference>
<proteinExistence type="inferred from homology"/>
<feature type="domain" description="Carrier" evidence="11">
    <location>
        <begin position="3429"/>
        <end position="3504"/>
    </location>
</feature>
<gene>
    <name evidence="12" type="ORF">EDM21_01175</name>
</gene>
<comment type="similarity">
    <text evidence="2">Belongs to the ATP-dependent AMP-binding enzyme family.</text>
</comment>
<dbReference type="Pfam" id="PF00501">
    <property type="entry name" value="AMP-binding"/>
    <property type="match status" value="6"/>
</dbReference>
<dbReference type="Pfam" id="PF08242">
    <property type="entry name" value="Methyltransf_12"/>
    <property type="match status" value="1"/>
</dbReference>
<dbReference type="Gene3D" id="3.30.559.30">
    <property type="entry name" value="Nonribosomal peptide synthetase, condensation domain"/>
    <property type="match status" value="6"/>
</dbReference>
<dbReference type="Gene3D" id="1.10.1200.10">
    <property type="entry name" value="ACP-like"/>
    <property type="match status" value="4"/>
</dbReference>
<dbReference type="FunFam" id="3.40.50.12780:FF:000012">
    <property type="entry name" value="Non-ribosomal peptide synthetase"/>
    <property type="match status" value="2"/>
</dbReference>
<keyword evidence="6" id="KW-0677">Repeat</keyword>
<feature type="region of interest" description="Disordered" evidence="9">
    <location>
        <begin position="2066"/>
        <end position="2085"/>
    </location>
</feature>
<keyword evidence="5" id="KW-0436">Ligase</keyword>
<evidence type="ECO:0000259" key="10">
    <source>
        <dbReference type="PROSITE" id="PS50006"/>
    </source>
</evidence>